<gene>
    <name evidence="4" type="ORF">G3I67_06130</name>
</gene>
<name>A0A6B2QVZ1_9BURK</name>
<protein>
    <submittedName>
        <fullName evidence="4">Efflux transporter outer membrane subunit</fullName>
    </submittedName>
</protein>
<dbReference type="PANTHER" id="PTHR30203:SF33">
    <property type="entry name" value="BLR4455 PROTEIN"/>
    <property type="match status" value="1"/>
</dbReference>
<evidence type="ECO:0000313" key="4">
    <source>
        <dbReference type="EMBL" id="NDY82806.1"/>
    </source>
</evidence>
<accession>A0A6B2QVZ1</accession>
<comment type="similarity">
    <text evidence="1 2">Belongs to the outer membrane factor (OMF) (TC 1.B.17) family.</text>
</comment>
<sequence length="489" mass="53642">MIGKTNSNFWHIANVACLAALAGCSFNPDYHRPALPVANSYTAETAEHATDRIGAMSEYADWQDFFIDPELQALIRQGLKSNRDLRSTAFRVKEAQAAYGIKNADLFPSLSGSAAAARLGLPAEITPIANGKPVSQYIAGFNTSWEIDFWGRVQSLSDSALNEYLATQSAELAARNILIIQIADTYLNLLDLNERLAIARQSVLSRQKSYDMLKKRYEIGSGNKLDLVQSETLLTQAQTLVTQLGLNRSMQINLMTLLIGDGSTYAPTTSGLKDNVMATNLGIGQPSDLLLRRPDIVAAEFRLKAANANIGAARAAFFPRITLNAAYGGISTELNGLFSSNNRAWMFAPNISVPIFEGGRLSSNLDLSEARKDIAIANYEKTIQVAFKEVSDNLNATQALDRQIDIQLRAVAAQKERLRLASMRYDNGSSSYFEVLDAERDLLSVQQQYVQLKRALFSTRANLFNTLGGASNTETKSTSVPNEQIMRSN</sequence>
<organism evidence="4">
    <name type="scientific">Sheuella amnicola</name>
    <dbReference type="NCBI Taxonomy" id="2707330"/>
    <lineage>
        <taxon>Bacteria</taxon>
        <taxon>Pseudomonadati</taxon>
        <taxon>Pseudomonadota</taxon>
        <taxon>Betaproteobacteria</taxon>
        <taxon>Burkholderiales</taxon>
        <taxon>Alcaligenaceae</taxon>
        <taxon>Sheuella</taxon>
    </lineage>
</organism>
<keyword evidence="2" id="KW-0449">Lipoprotein</keyword>
<proteinExistence type="inferred from homology"/>
<evidence type="ECO:0000256" key="2">
    <source>
        <dbReference type="RuleBase" id="RU362097"/>
    </source>
</evidence>
<keyword evidence="2" id="KW-1134">Transmembrane beta strand</keyword>
<comment type="caution">
    <text evidence="4">The sequence shown here is derived from an EMBL/GenBank/DDBJ whole genome shotgun (WGS) entry which is preliminary data.</text>
</comment>
<feature type="region of interest" description="Disordered" evidence="3">
    <location>
        <begin position="468"/>
        <end position="489"/>
    </location>
</feature>
<dbReference type="NCBIfam" id="TIGR01845">
    <property type="entry name" value="outer_NodT"/>
    <property type="match status" value="1"/>
</dbReference>
<dbReference type="InterPro" id="IPR010131">
    <property type="entry name" value="MdtP/NodT-like"/>
</dbReference>
<dbReference type="InterPro" id="IPR003423">
    <property type="entry name" value="OMP_efflux"/>
</dbReference>
<keyword evidence="2" id="KW-0812">Transmembrane</keyword>
<dbReference type="PANTHER" id="PTHR30203">
    <property type="entry name" value="OUTER MEMBRANE CATION EFFLUX PROTEIN"/>
    <property type="match status" value="1"/>
</dbReference>
<dbReference type="Gene3D" id="2.20.200.10">
    <property type="entry name" value="Outer membrane efflux proteins (OEP)"/>
    <property type="match status" value="1"/>
</dbReference>
<dbReference type="PROSITE" id="PS51257">
    <property type="entry name" value="PROKAR_LIPOPROTEIN"/>
    <property type="match status" value="1"/>
</dbReference>
<dbReference type="SUPFAM" id="SSF56954">
    <property type="entry name" value="Outer membrane efflux proteins (OEP)"/>
    <property type="match status" value="1"/>
</dbReference>
<dbReference type="GO" id="GO:0005886">
    <property type="term" value="C:plasma membrane"/>
    <property type="evidence" value="ECO:0007669"/>
    <property type="project" value="UniProtKB-SubCell"/>
</dbReference>
<comment type="subcellular location">
    <subcellularLocation>
        <location evidence="2">Cell membrane</location>
        <topology evidence="2">Lipid-anchor</topology>
    </subcellularLocation>
</comment>
<evidence type="ECO:0000256" key="1">
    <source>
        <dbReference type="ARBA" id="ARBA00007613"/>
    </source>
</evidence>
<keyword evidence="2" id="KW-0472">Membrane</keyword>
<dbReference type="EMBL" id="JAAGRN010000003">
    <property type="protein sequence ID" value="NDY82806.1"/>
    <property type="molecule type" value="Genomic_DNA"/>
</dbReference>
<evidence type="ECO:0000256" key="3">
    <source>
        <dbReference type="SAM" id="MobiDB-lite"/>
    </source>
</evidence>
<dbReference type="GO" id="GO:0015562">
    <property type="term" value="F:efflux transmembrane transporter activity"/>
    <property type="evidence" value="ECO:0007669"/>
    <property type="project" value="InterPro"/>
</dbReference>
<dbReference type="Gene3D" id="1.20.1600.10">
    <property type="entry name" value="Outer membrane efflux proteins (OEP)"/>
    <property type="match status" value="1"/>
</dbReference>
<dbReference type="RefSeq" id="WP_163652613.1">
    <property type="nucleotide sequence ID" value="NZ_JAAGRN010000003.1"/>
</dbReference>
<reference evidence="4" key="1">
    <citation type="submission" date="2020-02" db="EMBL/GenBank/DDBJ databases">
        <authorList>
            <person name="Chen W.-M."/>
        </authorList>
    </citation>
    <scope>NUCLEOTIDE SEQUENCE</scope>
    <source>
        <strain evidence="4">NBD-18</strain>
    </source>
</reference>
<keyword evidence="2" id="KW-0564">Palmitate</keyword>
<dbReference type="AlphaFoldDB" id="A0A6B2QVZ1"/>
<dbReference type="Pfam" id="PF02321">
    <property type="entry name" value="OEP"/>
    <property type="match status" value="2"/>
</dbReference>